<feature type="domain" description="Glucosamine/galactosamine-6-phosphate isomerase" evidence="1">
    <location>
        <begin position="87"/>
        <end position="197"/>
    </location>
</feature>
<sequence>MQSEISASAPISWAVKTDALGVADHVAKIVEQPGPHRIAVPGGNTPIAIFDILSRQTLPWGTVTISLTDDRIVPIRHPASNQAKLARAFDATAAHIEPLVRGNQVAPFDLVWLGMGADGHIASLFPNMTCDDQDSPAVIHTVPDPLPVEAPFERLSLNMAALTATREIILVVRGCDKKNILEAAIAGDTDVPVARLFRRANCPITIFWSRS</sequence>
<comment type="caution">
    <text evidence="2">The sequence shown here is derived from an EMBL/GenBank/DDBJ whole genome shotgun (WGS) entry which is preliminary data.</text>
</comment>
<dbReference type="PANTHER" id="PTHR11054:SF0">
    <property type="entry name" value="6-PHOSPHOGLUCONOLACTONASE"/>
    <property type="match status" value="1"/>
</dbReference>
<dbReference type="Pfam" id="PF01182">
    <property type="entry name" value="Glucosamine_iso"/>
    <property type="match status" value="1"/>
</dbReference>
<reference evidence="2 3" key="1">
    <citation type="submission" date="2020-06" db="EMBL/GenBank/DDBJ databases">
        <authorList>
            <person name="Kim S.-J."/>
            <person name="Park S.-J."/>
        </authorList>
    </citation>
    <scope>NUCLEOTIDE SEQUENCE [LARGE SCALE GENOMIC DNA]</scope>
    <source>
        <strain evidence="2 3">SW-151</strain>
    </source>
</reference>
<evidence type="ECO:0000259" key="1">
    <source>
        <dbReference type="Pfam" id="PF01182"/>
    </source>
</evidence>
<dbReference type="PANTHER" id="PTHR11054">
    <property type="entry name" value="6-PHOSPHOGLUCONOLACTONASE"/>
    <property type="match status" value="1"/>
</dbReference>
<dbReference type="InterPro" id="IPR037171">
    <property type="entry name" value="NagB/RpiA_transferase-like"/>
</dbReference>
<protein>
    <submittedName>
        <fullName evidence="2">6-phosphogluconolactonase</fullName>
    </submittedName>
</protein>
<accession>A0ABX2MZF1</accession>
<organism evidence="2 3">
    <name type="scientific">Parasphingorhabdus flavimaris</name>
    <dbReference type="NCBI Taxonomy" id="266812"/>
    <lineage>
        <taxon>Bacteria</taxon>
        <taxon>Pseudomonadati</taxon>
        <taxon>Pseudomonadota</taxon>
        <taxon>Alphaproteobacteria</taxon>
        <taxon>Sphingomonadales</taxon>
        <taxon>Sphingomonadaceae</taxon>
        <taxon>Parasphingorhabdus</taxon>
    </lineage>
</organism>
<dbReference type="Gene3D" id="3.40.50.1360">
    <property type="match status" value="2"/>
</dbReference>
<dbReference type="EMBL" id="JABWMH010000001">
    <property type="protein sequence ID" value="NVD26825.1"/>
    <property type="molecule type" value="Genomic_DNA"/>
</dbReference>
<proteinExistence type="predicted"/>
<dbReference type="SUPFAM" id="SSF100950">
    <property type="entry name" value="NagB/RpiA/CoA transferase-like"/>
    <property type="match status" value="1"/>
</dbReference>
<evidence type="ECO:0000313" key="3">
    <source>
        <dbReference type="Proteomes" id="UP000652427"/>
    </source>
</evidence>
<gene>
    <name evidence="2" type="ORF">HUO14_02760</name>
</gene>
<dbReference type="Proteomes" id="UP000652427">
    <property type="component" value="Unassembled WGS sequence"/>
</dbReference>
<evidence type="ECO:0000313" key="2">
    <source>
        <dbReference type="EMBL" id="NVD26825.1"/>
    </source>
</evidence>
<dbReference type="InterPro" id="IPR039104">
    <property type="entry name" value="6PGL"/>
</dbReference>
<keyword evidence="3" id="KW-1185">Reference proteome</keyword>
<dbReference type="InterPro" id="IPR006148">
    <property type="entry name" value="Glc/Gal-6P_isomerase"/>
</dbReference>
<name>A0ABX2MZF1_9SPHN</name>